<organism evidence="2 4">
    <name type="scientific">Geotoga petraea</name>
    <dbReference type="NCBI Taxonomy" id="28234"/>
    <lineage>
        <taxon>Bacteria</taxon>
        <taxon>Thermotogati</taxon>
        <taxon>Thermotogota</taxon>
        <taxon>Thermotogae</taxon>
        <taxon>Petrotogales</taxon>
        <taxon>Petrotogaceae</taxon>
        <taxon>Geotoga</taxon>
    </lineage>
</organism>
<keyword evidence="1" id="KW-0812">Transmembrane</keyword>
<dbReference type="AlphaFoldDB" id="A0A1G6N6Y0"/>
<dbReference type="EMBL" id="SRME01000005">
    <property type="protein sequence ID" value="TGG87222.1"/>
    <property type="molecule type" value="Genomic_DNA"/>
</dbReference>
<dbReference type="RefSeq" id="WP_091404337.1">
    <property type="nucleotide sequence ID" value="NZ_FMYV01000005.1"/>
</dbReference>
<evidence type="ECO:0000313" key="3">
    <source>
        <dbReference type="EMBL" id="TGG87222.1"/>
    </source>
</evidence>
<evidence type="ECO:0000313" key="2">
    <source>
        <dbReference type="EMBL" id="SDC63194.1"/>
    </source>
</evidence>
<dbReference type="OrthoDB" id="49067at2"/>
<protein>
    <submittedName>
        <fullName evidence="2">Uncharacterized protein</fullName>
    </submittedName>
</protein>
<dbReference type="STRING" id="28234.SAMN04488588_1510"/>
<dbReference type="Proteomes" id="UP000199322">
    <property type="component" value="Unassembled WGS sequence"/>
</dbReference>
<feature type="transmembrane region" description="Helical" evidence="1">
    <location>
        <begin position="47"/>
        <end position="76"/>
    </location>
</feature>
<name>A0A1G6N6Y0_9BACT</name>
<feature type="transmembrane region" description="Helical" evidence="1">
    <location>
        <begin position="88"/>
        <end position="107"/>
    </location>
</feature>
<feature type="transmembrane region" description="Helical" evidence="1">
    <location>
        <begin position="113"/>
        <end position="131"/>
    </location>
</feature>
<gene>
    <name evidence="3" type="ORF">E4650_07910</name>
    <name evidence="2" type="ORF">SAMN04488588_1510</name>
</gene>
<proteinExistence type="predicted"/>
<keyword evidence="4" id="KW-1185">Reference proteome</keyword>
<keyword evidence="1" id="KW-1133">Transmembrane helix</keyword>
<evidence type="ECO:0000313" key="5">
    <source>
        <dbReference type="Proteomes" id="UP000297288"/>
    </source>
</evidence>
<dbReference type="Proteomes" id="UP000297288">
    <property type="component" value="Unassembled WGS sequence"/>
</dbReference>
<dbReference type="EMBL" id="FMYV01000005">
    <property type="protein sequence ID" value="SDC63194.1"/>
    <property type="molecule type" value="Genomic_DNA"/>
</dbReference>
<feature type="transmembrane region" description="Helical" evidence="1">
    <location>
        <begin position="7"/>
        <end position="35"/>
    </location>
</feature>
<reference evidence="2 4" key="1">
    <citation type="submission" date="2016-10" db="EMBL/GenBank/DDBJ databases">
        <authorList>
            <person name="de Groot N.N."/>
        </authorList>
    </citation>
    <scope>NUCLEOTIDE SEQUENCE [LARGE SCALE GENOMIC DNA]</scope>
    <source>
        <strain evidence="2 4">WG14</strain>
    </source>
</reference>
<evidence type="ECO:0000256" key="1">
    <source>
        <dbReference type="SAM" id="Phobius"/>
    </source>
</evidence>
<reference evidence="3 5" key="2">
    <citation type="submission" date="2019-04" db="EMBL/GenBank/DDBJ databases">
        <title>Draft genome sequence data and analysis of a Fermenting Bacterium, Geotoga petraea strain HO-Geo1, isolated from heavy-oil petroleum reservoir in Russia.</title>
        <authorList>
            <person name="Grouzdev D.S."/>
            <person name="Semenova E.M."/>
            <person name="Sokolova D.S."/>
            <person name="Tourova T.P."/>
            <person name="Poltaraus A.B."/>
            <person name="Nazina T.N."/>
        </authorList>
    </citation>
    <scope>NUCLEOTIDE SEQUENCE [LARGE SCALE GENOMIC DNA]</scope>
    <source>
        <strain evidence="3 5">HO-Geo1</strain>
    </source>
</reference>
<keyword evidence="1" id="KW-0472">Membrane</keyword>
<evidence type="ECO:0000313" key="4">
    <source>
        <dbReference type="Proteomes" id="UP000199322"/>
    </source>
</evidence>
<sequence>MVLMISMIIITLIIASWDSWVGSQILFLFPIYSIYLKFFNEEDHDLIFTMVYVLIFFSTRYDLGFTAILFYVTYVIFRKVFHNLPNNFYGVILYSLPYSIFLSYITYSYFSFIITNILVLTLYFLNMRLIFNER</sequence>
<accession>A0A1G6N6Y0</accession>